<name>A0A1Y0T0M6_9CAUD</name>
<evidence type="ECO:0000313" key="1">
    <source>
        <dbReference type="EMBL" id="ARV77496.1"/>
    </source>
</evidence>
<dbReference type="EMBL" id="MF063068">
    <property type="protein sequence ID" value="ARV77496.1"/>
    <property type="molecule type" value="Genomic_DNA"/>
</dbReference>
<sequence>MQESLHGEWCRVKEASPLLNLGAEFEALFKRLKELGDVRLEDLVKEYETKEEHTRLNQPRVEPSEHTRDFLRVAHGDQAKGFYVEQVTPDKICLRVNGDVHFWIKYFNTTAILPRGFIHIDRRLRITNIAAPGALPDAD</sequence>
<protein>
    <submittedName>
        <fullName evidence="1">Uncharacterized protein</fullName>
    </submittedName>
</protein>
<proteinExistence type="predicted"/>
<keyword evidence="2" id="KW-1185">Reference proteome</keyword>
<evidence type="ECO:0000313" key="2">
    <source>
        <dbReference type="Proteomes" id="UP000224829"/>
    </source>
</evidence>
<organism evidence="1 2">
    <name type="scientific">Pseudomonas phage Noxifer</name>
    <dbReference type="NCBI Taxonomy" id="2006684"/>
    <lineage>
        <taxon>Viruses</taxon>
        <taxon>Duplodnaviria</taxon>
        <taxon>Heunggongvirae</taxon>
        <taxon>Uroviricota</taxon>
        <taxon>Caudoviricetes</taxon>
        <taxon>Chimalliviridae</taxon>
        <taxon>Noxifervirus</taxon>
        <taxon>Noxifervirus noxifer</taxon>
    </lineage>
</organism>
<reference evidence="1 2" key="1">
    <citation type="submission" date="2017-05" db="EMBL/GenBank/DDBJ databases">
        <authorList>
            <person name="Song R."/>
            <person name="Chenine A.L."/>
            <person name="Ruprecht R.M."/>
        </authorList>
    </citation>
    <scope>NUCLEOTIDE SEQUENCE [LARGE SCALE GENOMIC DNA]</scope>
</reference>
<gene>
    <name evidence="1" type="ORF">NOXIFER_331</name>
</gene>
<accession>A0A1Y0T0M6</accession>
<dbReference type="Proteomes" id="UP000224829">
    <property type="component" value="Segment"/>
</dbReference>